<sequence length="278" mass="30959">MKKIFIAILTLGFLSVFSAFSKEKEPVEPFDRGIGMSRSVFIPKGTVGAGVSFSYNNYSIGNSTDDAGYSMLFSLLQDMHGNMMSFGVAPYVSYFFADNLSVGVRFDYDRSTLGLGNANISLGDAMSFSLNNFHYFKQSYTGSVTLRNYMPISDSRRFALFTEVRATGGYAQSETYKLDEGDKFGTYQDIYQFELGLVPGITAFVTNEVAVEVSIGLLGFNYQKVEQVTNRVRRSEMENSGANFKINLFSIGFGMSFYIPTGAHRMKKADRRPAEVQL</sequence>
<reference evidence="2" key="1">
    <citation type="submission" date="2020-10" db="EMBL/GenBank/DDBJ databases">
        <authorList>
            <person name="Gilroy R."/>
        </authorList>
    </citation>
    <scope>NUCLEOTIDE SEQUENCE</scope>
    <source>
        <strain evidence="2">F1-3629</strain>
    </source>
</reference>
<organism evidence="2 3">
    <name type="scientific">Candidatus Cryptobacteroides gallistercoris</name>
    <dbReference type="NCBI Taxonomy" id="2840765"/>
    <lineage>
        <taxon>Bacteria</taxon>
        <taxon>Pseudomonadati</taxon>
        <taxon>Bacteroidota</taxon>
        <taxon>Bacteroidia</taxon>
        <taxon>Bacteroidales</taxon>
        <taxon>Candidatus Cryptobacteroides</taxon>
    </lineage>
</organism>
<comment type="caution">
    <text evidence="2">The sequence shown here is derived from an EMBL/GenBank/DDBJ whole genome shotgun (WGS) entry which is preliminary data.</text>
</comment>
<evidence type="ECO:0000256" key="1">
    <source>
        <dbReference type="SAM" id="SignalP"/>
    </source>
</evidence>
<accession>A0A940IH14</accession>
<evidence type="ECO:0000313" key="2">
    <source>
        <dbReference type="EMBL" id="MBO8454568.1"/>
    </source>
</evidence>
<feature type="chain" id="PRO_5038072843" description="Outer membrane protein beta-barrel domain-containing protein" evidence="1">
    <location>
        <begin position="22"/>
        <end position="278"/>
    </location>
</feature>
<evidence type="ECO:0008006" key="4">
    <source>
        <dbReference type="Google" id="ProtNLM"/>
    </source>
</evidence>
<keyword evidence="1" id="KW-0732">Signal</keyword>
<feature type="signal peptide" evidence="1">
    <location>
        <begin position="1"/>
        <end position="21"/>
    </location>
</feature>
<gene>
    <name evidence="2" type="ORF">IAC07_07600</name>
</gene>
<dbReference type="EMBL" id="JADIMJ010000115">
    <property type="protein sequence ID" value="MBO8454568.1"/>
    <property type="molecule type" value="Genomic_DNA"/>
</dbReference>
<protein>
    <recommendedName>
        <fullName evidence="4">Outer membrane protein beta-barrel domain-containing protein</fullName>
    </recommendedName>
</protein>
<dbReference type="Proteomes" id="UP000771749">
    <property type="component" value="Unassembled WGS sequence"/>
</dbReference>
<evidence type="ECO:0000313" key="3">
    <source>
        <dbReference type="Proteomes" id="UP000771749"/>
    </source>
</evidence>
<reference evidence="2" key="2">
    <citation type="journal article" date="2021" name="PeerJ">
        <title>Extensive microbial diversity within the chicken gut microbiome revealed by metagenomics and culture.</title>
        <authorList>
            <person name="Gilroy R."/>
            <person name="Ravi A."/>
            <person name="Getino M."/>
            <person name="Pursley I."/>
            <person name="Horton D.L."/>
            <person name="Alikhan N.F."/>
            <person name="Baker D."/>
            <person name="Gharbi K."/>
            <person name="Hall N."/>
            <person name="Watson M."/>
            <person name="Adriaenssens E.M."/>
            <person name="Foster-Nyarko E."/>
            <person name="Jarju S."/>
            <person name="Secka A."/>
            <person name="Antonio M."/>
            <person name="Oren A."/>
            <person name="Chaudhuri R.R."/>
            <person name="La Ragione R."/>
            <person name="Hildebrand F."/>
            <person name="Pallen M.J."/>
        </authorList>
    </citation>
    <scope>NUCLEOTIDE SEQUENCE</scope>
    <source>
        <strain evidence="2">F1-3629</strain>
    </source>
</reference>
<name>A0A940IH14_9BACT</name>
<proteinExistence type="predicted"/>
<dbReference type="AlphaFoldDB" id="A0A940IH14"/>